<feature type="transmembrane region" description="Helical" evidence="10">
    <location>
        <begin position="74"/>
        <end position="97"/>
    </location>
</feature>
<evidence type="ECO:0000256" key="8">
    <source>
        <dbReference type="ARBA" id="ARBA00023136"/>
    </source>
</evidence>
<dbReference type="InterPro" id="IPR050820">
    <property type="entry name" value="MFS_Sugar_Transporter"/>
</dbReference>
<evidence type="ECO:0000256" key="3">
    <source>
        <dbReference type="ARBA" id="ARBA00022448"/>
    </source>
</evidence>
<organism evidence="12 13">
    <name type="scientific">Enterococcus columbae DSM 7374 = ATCC 51263</name>
    <dbReference type="NCBI Taxonomy" id="1121865"/>
    <lineage>
        <taxon>Bacteria</taxon>
        <taxon>Bacillati</taxon>
        <taxon>Bacillota</taxon>
        <taxon>Bacilli</taxon>
        <taxon>Lactobacillales</taxon>
        <taxon>Enterococcaceae</taxon>
        <taxon>Enterococcus</taxon>
    </lineage>
</organism>
<dbReference type="PROSITE" id="PS00216">
    <property type="entry name" value="SUGAR_TRANSPORT_1"/>
    <property type="match status" value="1"/>
</dbReference>
<feature type="transmembrane region" description="Helical" evidence="10">
    <location>
        <begin position="103"/>
        <end position="123"/>
    </location>
</feature>
<evidence type="ECO:0000256" key="1">
    <source>
        <dbReference type="ARBA" id="ARBA00004651"/>
    </source>
</evidence>
<dbReference type="InterPro" id="IPR005829">
    <property type="entry name" value="Sugar_transporter_CS"/>
</dbReference>
<evidence type="ECO:0000256" key="2">
    <source>
        <dbReference type="ARBA" id="ARBA00010992"/>
    </source>
</evidence>
<gene>
    <name evidence="12" type="ORF">I568_01866</name>
</gene>
<feature type="transmembrane region" description="Helical" evidence="10">
    <location>
        <begin position="44"/>
        <end position="62"/>
    </location>
</feature>
<dbReference type="NCBIfam" id="TIGR00879">
    <property type="entry name" value="SP"/>
    <property type="match status" value="1"/>
</dbReference>
<dbReference type="SUPFAM" id="SSF103473">
    <property type="entry name" value="MFS general substrate transporter"/>
    <property type="match status" value="1"/>
</dbReference>
<proteinExistence type="inferred from homology"/>
<evidence type="ECO:0000256" key="10">
    <source>
        <dbReference type="SAM" id="Phobius"/>
    </source>
</evidence>
<feature type="transmembrane region" description="Helical" evidence="10">
    <location>
        <begin position="282"/>
        <end position="299"/>
    </location>
</feature>
<comment type="similarity">
    <text evidence="2 9">Belongs to the major facilitator superfamily. Sugar transporter (TC 2.A.1.1) family.</text>
</comment>
<accession>S1N4Z3</accession>
<comment type="caution">
    <text evidence="12">The sequence shown here is derived from an EMBL/GenBank/DDBJ whole genome shotgun (WGS) entry which is preliminary data.</text>
</comment>
<keyword evidence="4" id="KW-1003">Cell membrane</keyword>
<dbReference type="STRING" id="1121865.OMW_01247"/>
<dbReference type="GO" id="GO:0022857">
    <property type="term" value="F:transmembrane transporter activity"/>
    <property type="evidence" value="ECO:0007669"/>
    <property type="project" value="InterPro"/>
</dbReference>
<dbReference type="PROSITE" id="PS50850">
    <property type="entry name" value="MFS"/>
    <property type="match status" value="1"/>
</dbReference>
<feature type="domain" description="Major facilitator superfamily (MFS) profile" evidence="11">
    <location>
        <begin position="8"/>
        <end position="428"/>
    </location>
</feature>
<dbReference type="Proteomes" id="UP000014113">
    <property type="component" value="Unassembled WGS sequence"/>
</dbReference>
<keyword evidence="6 10" id="KW-0812">Transmembrane</keyword>
<dbReference type="OrthoDB" id="7066727at2"/>
<sequence length="453" mass="49532">MKLSKNLIYFFGALGGLLFGYDTGVIAGAQLFIQQDFHLNEAEIGFVVSCVLIGAIVGAVLISPLSDKYGRKKMVMLTALIFLLGALGCSVAPNVFILNVSRLFLGVAVGGASALVPMYLAELAPASQRGSLSSLNQLMIMIGMLIAYIANYVWRLSPIGWRLMLGFAAVPAAILFIGGILLPESPRYLVKIGKVEKAREILLNIRTKQETEAEIKEIEEQSKIEQGSIGELFSAWIRPSIVVAFGLAILQQWMGCNTVFYYAPRILMSGGSDSTSAIKTQIILGIFYVIVTAIAAFYMDRFKRRTVLTFGALAMGLSFFALSFAFHVEANNNGFHLLTFIFIATYISSFCATWGPVMWVMIGEVFPLKVRGLAVGIASLVNWAANWTVSVSFPVLEHSLGDQVLFIIFGIVCMIAVIFVQKFVFETRGYTLEQIEEALADGNTKELNVKGNI</sequence>
<keyword evidence="13" id="KW-1185">Reference proteome</keyword>
<feature type="transmembrane region" description="Helical" evidence="10">
    <location>
        <begin position="160"/>
        <end position="182"/>
    </location>
</feature>
<dbReference type="PANTHER" id="PTHR48023:SF4">
    <property type="entry name" value="D-XYLOSE-PROTON SYMPORTER-LIKE 2"/>
    <property type="match status" value="1"/>
</dbReference>
<dbReference type="Gene3D" id="1.20.1250.20">
    <property type="entry name" value="MFS general substrate transporter like domains"/>
    <property type="match status" value="1"/>
</dbReference>
<evidence type="ECO:0000259" key="11">
    <source>
        <dbReference type="PROSITE" id="PS50850"/>
    </source>
</evidence>
<name>S1N4Z3_9ENTE</name>
<keyword evidence="7 10" id="KW-1133">Transmembrane helix</keyword>
<dbReference type="FunFam" id="1.20.1250.20:FF:000218">
    <property type="entry name" value="facilitated trehalose transporter Tret1"/>
    <property type="match status" value="1"/>
</dbReference>
<dbReference type="Pfam" id="PF00083">
    <property type="entry name" value="Sugar_tr"/>
    <property type="match status" value="1"/>
</dbReference>
<dbReference type="PROSITE" id="PS00217">
    <property type="entry name" value="SUGAR_TRANSPORT_2"/>
    <property type="match status" value="1"/>
</dbReference>
<evidence type="ECO:0000313" key="12">
    <source>
        <dbReference type="EMBL" id="EOW80688.1"/>
    </source>
</evidence>
<evidence type="ECO:0000256" key="9">
    <source>
        <dbReference type="RuleBase" id="RU003346"/>
    </source>
</evidence>
<dbReference type="PATRIC" id="fig|1121865.3.peg.1218"/>
<keyword evidence="8 10" id="KW-0472">Membrane</keyword>
<evidence type="ECO:0000313" key="13">
    <source>
        <dbReference type="Proteomes" id="UP000014113"/>
    </source>
</evidence>
<comment type="subcellular location">
    <subcellularLocation>
        <location evidence="1">Cell membrane</location>
        <topology evidence="1">Multi-pass membrane protein</topology>
    </subcellularLocation>
</comment>
<dbReference type="PANTHER" id="PTHR48023">
    <property type="entry name" value="D-XYLOSE-PROTON SYMPORTER-LIKE 2"/>
    <property type="match status" value="1"/>
</dbReference>
<reference evidence="12 13" key="1">
    <citation type="submission" date="2013-03" db="EMBL/GenBank/DDBJ databases">
        <title>The Genome Sequence of Enterococcus columbae ATCC_51263 (PacBio/Illumina hybrid assembly).</title>
        <authorList>
            <consortium name="The Broad Institute Genomics Platform"/>
            <consortium name="The Broad Institute Genome Sequencing Center for Infectious Disease"/>
            <person name="Earl A."/>
            <person name="Russ C."/>
            <person name="Gilmore M."/>
            <person name="Surin D."/>
            <person name="Walker B."/>
            <person name="Young S."/>
            <person name="Zeng Q."/>
            <person name="Gargeya S."/>
            <person name="Fitzgerald M."/>
            <person name="Haas B."/>
            <person name="Abouelleil A."/>
            <person name="Allen A.W."/>
            <person name="Alvarado L."/>
            <person name="Arachchi H.M."/>
            <person name="Berlin A.M."/>
            <person name="Chapman S.B."/>
            <person name="Gainer-Dewar J."/>
            <person name="Goldberg J."/>
            <person name="Griggs A."/>
            <person name="Gujja S."/>
            <person name="Hansen M."/>
            <person name="Howarth C."/>
            <person name="Imamovic A."/>
            <person name="Ireland A."/>
            <person name="Larimer J."/>
            <person name="McCowan C."/>
            <person name="Murphy C."/>
            <person name="Pearson M."/>
            <person name="Poon T.W."/>
            <person name="Priest M."/>
            <person name="Roberts A."/>
            <person name="Saif S."/>
            <person name="Shea T."/>
            <person name="Sisk P."/>
            <person name="Sykes S."/>
            <person name="Wortman J."/>
            <person name="Nusbaum C."/>
            <person name="Birren B."/>
        </authorList>
    </citation>
    <scope>NUCLEOTIDE SEQUENCE [LARGE SCALE GENOMIC DNA]</scope>
    <source>
        <strain evidence="12 13">ATCC 51263</strain>
    </source>
</reference>
<dbReference type="InterPro" id="IPR005828">
    <property type="entry name" value="MFS_sugar_transport-like"/>
</dbReference>
<keyword evidence="5" id="KW-0762">Sugar transport</keyword>
<dbReference type="PRINTS" id="PR00171">
    <property type="entry name" value="SUGRTRNSPORT"/>
</dbReference>
<dbReference type="InterPro" id="IPR003663">
    <property type="entry name" value="Sugar/inositol_transpt"/>
</dbReference>
<feature type="transmembrane region" description="Helical" evidence="10">
    <location>
        <begin position="306"/>
        <end position="328"/>
    </location>
</feature>
<dbReference type="RefSeq" id="WP_016183388.1">
    <property type="nucleotide sequence ID" value="NZ_JXKI01000025.1"/>
</dbReference>
<dbReference type="InterPro" id="IPR036259">
    <property type="entry name" value="MFS_trans_sf"/>
</dbReference>
<dbReference type="eggNOG" id="COG2814">
    <property type="taxonomic scope" value="Bacteria"/>
</dbReference>
<dbReference type="GO" id="GO:0005886">
    <property type="term" value="C:plasma membrane"/>
    <property type="evidence" value="ECO:0007669"/>
    <property type="project" value="UniProtKB-SubCell"/>
</dbReference>
<feature type="transmembrane region" description="Helical" evidence="10">
    <location>
        <begin position="135"/>
        <end position="154"/>
    </location>
</feature>
<evidence type="ECO:0000256" key="4">
    <source>
        <dbReference type="ARBA" id="ARBA00022475"/>
    </source>
</evidence>
<evidence type="ECO:0000256" key="6">
    <source>
        <dbReference type="ARBA" id="ARBA00022692"/>
    </source>
</evidence>
<feature type="transmembrane region" description="Helical" evidence="10">
    <location>
        <begin position="405"/>
        <end position="425"/>
    </location>
</feature>
<feature type="transmembrane region" description="Helical" evidence="10">
    <location>
        <begin position="7"/>
        <end position="32"/>
    </location>
</feature>
<protein>
    <recommendedName>
        <fullName evidence="11">Major facilitator superfamily (MFS) profile domain-containing protein</fullName>
    </recommendedName>
</protein>
<feature type="transmembrane region" description="Helical" evidence="10">
    <location>
        <begin position="241"/>
        <end position="262"/>
    </location>
</feature>
<keyword evidence="3 9" id="KW-0813">Transport</keyword>
<dbReference type="EMBL" id="ASWJ01000008">
    <property type="protein sequence ID" value="EOW80688.1"/>
    <property type="molecule type" value="Genomic_DNA"/>
</dbReference>
<dbReference type="InterPro" id="IPR020846">
    <property type="entry name" value="MFS_dom"/>
</dbReference>
<dbReference type="GO" id="GO:1904659">
    <property type="term" value="P:D-glucose transmembrane transport"/>
    <property type="evidence" value="ECO:0007669"/>
    <property type="project" value="TreeGrafter"/>
</dbReference>
<evidence type="ECO:0000256" key="7">
    <source>
        <dbReference type="ARBA" id="ARBA00022989"/>
    </source>
</evidence>
<feature type="transmembrane region" description="Helical" evidence="10">
    <location>
        <begin position="334"/>
        <end position="361"/>
    </location>
</feature>
<evidence type="ECO:0000256" key="5">
    <source>
        <dbReference type="ARBA" id="ARBA00022597"/>
    </source>
</evidence>
<dbReference type="AlphaFoldDB" id="S1N4Z3"/>
<feature type="transmembrane region" description="Helical" evidence="10">
    <location>
        <begin position="373"/>
        <end position="393"/>
    </location>
</feature>